<reference evidence="1" key="1">
    <citation type="journal article" date="2021" name="New Phytol.">
        <title>Evolutionary innovations through gain and loss of genes in the ectomycorrhizal Boletales.</title>
        <authorList>
            <person name="Wu G."/>
            <person name="Miyauchi S."/>
            <person name="Morin E."/>
            <person name="Kuo A."/>
            <person name="Drula E."/>
            <person name="Varga T."/>
            <person name="Kohler A."/>
            <person name="Feng B."/>
            <person name="Cao Y."/>
            <person name="Lipzen A."/>
            <person name="Daum C."/>
            <person name="Hundley H."/>
            <person name="Pangilinan J."/>
            <person name="Johnson J."/>
            <person name="Barry K."/>
            <person name="LaButti K."/>
            <person name="Ng V."/>
            <person name="Ahrendt S."/>
            <person name="Min B."/>
            <person name="Choi I.G."/>
            <person name="Park H."/>
            <person name="Plett J.M."/>
            <person name="Magnuson J."/>
            <person name="Spatafora J.W."/>
            <person name="Nagy L.G."/>
            <person name="Henrissat B."/>
            <person name="Grigoriev I.V."/>
            <person name="Yang Z.L."/>
            <person name="Xu J."/>
            <person name="Martin F.M."/>
        </authorList>
    </citation>
    <scope>NUCLEOTIDE SEQUENCE</scope>
    <source>
        <strain evidence="1">KUC20120723A-06</strain>
    </source>
</reference>
<dbReference type="EMBL" id="MU267102">
    <property type="protein sequence ID" value="KAH7917361.1"/>
    <property type="molecule type" value="Genomic_DNA"/>
</dbReference>
<feature type="non-terminal residue" evidence="1">
    <location>
        <position position="251"/>
    </location>
</feature>
<comment type="caution">
    <text evidence="1">The sequence shown here is derived from an EMBL/GenBank/DDBJ whole genome shotgun (WGS) entry which is preliminary data.</text>
</comment>
<protein>
    <submittedName>
        <fullName evidence="1">Uncharacterized protein</fullName>
    </submittedName>
</protein>
<organism evidence="1 2">
    <name type="scientific">Leucogyrophana mollusca</name>
    <dbReference type="NCBI Taxonomy" id="85980"/>
    <lineage>
        <taxon>Eukaryota</taxon>
        <taxon>Fungi</taxon>
        <taxon>Dikarya</taxon>
        <taxon>Basidiomycota</taxon>
        <taxon>Agaricomycotina</taxon>
        <taxon>Agaricomycetes</taxon>
        <taxon>Agaricomycetidae</taxon>
        <taxon>Boletales</taxon>
        <taxon>Boletales incertae sedis</taxon>
        <taxon>Leucogyrophana</taxon>
    </lineage>
</organism>
<sequence length="251" mass="28578">LDITRCRGLTVAHIHHAAPEVFNKVAKDGSVFCAAESWVRKFLTDNLHWTFCRATRAAQKLPVNADQLCCEQFLCLALTMWDCAINHPSFYVNIDQTNIVYQPAKTGTFEEIGSKQVAVIGQEEKCAFTLVVGISSIGDLLPFQVIYGGKSLRSLPKRTSSQFAEATKLGFKVEFSNTDTYWSTFELMCRYVTDILVPYWTRQKILHGASPDQECILQLNVWVVHRSVAFRTWLDTTYTWIKYRFVPANCT</sequence>
<dbReference type="Proteomes" id="UP000790709">
    <property type="component" value="Unassembled WGS sequence"/>
</dbReference>
<accession>A0ACB8AUZ4</accession>
<name>A0ACB8AUZ4_9AGAM</name>
<evidence type="ECO:0000313" key="1">
    <source>
        <dbReference type="EMBL" id="KAH7917361.1"/>
    </source>
</evidence>
<proteinExistence type="predicted"/>
<gene>
    <name evidence="1" type="ORF">BV22DRAFT_976149</name>
</gene>
<evidence type="ECO:0000313" key="2">
    <source>
        <dbReference type="Proteomes" id="UP000790709"/>
    </source>
</evidence>
<feature type="non-terminal residue" evidence="1">
    <location>
        <position position="1"/>
    </location>
</feature>
<keyword evidence="2" id="KW-1185">Reference proteome</keyword>